<evidence type="ECO:0000313" key="2">
    <source>
        <dbReference type="EMBL" id="KAK9840607.1"/>
    </source>
</evidence>
<gene>
    <name evidence="2" type="ORF">WJX81_004196</name>
</gene>
<name>A0AAW1S3Z1_9CHLO</name>
<dbReference type="PANTHER" id="PTHR13587">
    <property type="entry name" value="INTEGRATOR COMPLEX SUBUNIT 3"/>
    <property type="match status" value="1"/>
</dbReference>
<evidence type="ECO:0000313" key="3">
    <source>
        <dbReference type="Proteomes" id="UP001445335"/>
    </source>
</evidence>
<dbReference type="InterPro" id="IPR045334">
    <property type="entry name" value="INTS3"/>
</dbReference>
<feature type="domain" description="Integrator complex subunit 3 N-terminal" evidence="1">
    <location>
        <begin position="74"/>
        <end position="328"/>
    </location>
</feature>
<dbReference type="GO" id="GO:0005737">
    <property type="term" value="C:cytoplasm"/>
    <property type="evidence" value="ECO:0007669"/>
    <property type="project" value="TreeGrafter"/>
</dbReference>
<keyword evidence="3" id="KW-1185">Reference proteome</keyword>
<comment type="caution">
    <text evidence="2">The sequence shown here is derived from an EMBL/GenBank/DDBJ whole genome shotgun (WGS) entry which is preliminary data.</text>
</comment>
<organism evidence="2 3">
    <name type="scientific">Elliptochloris bilobata</name>
    <dbReference type="NCBI Taxonomy" id="381761"/>
    <lineage>
        <taxon>Eukaryota</taxon>
        <taxon>Viridiplantae</taxon>
        <taxon>Chlorophyta</taxon>
        <taxon>core chlorophytes</taxon>
        <taxon>Trebouxiophyceae</taxon>
        <taxon>Trebouxiophyceae incertae sedis</taxon>
        <taxon>Elliptochloris clade</taxon>
        <taxon>Elliptochloris</taxon>
    </lineage>
</organism>
<dbReference type="Proteomes" id="UP001445335">
    <property type="component" value="Unassembled WGS sequence"/>
</dbReference>
<dbReference type="AlphaFoldDB" id="A0AAW1S3Z1"/>
<evidence type="ECO:0000259" key="1">
    <source>
        <dbReference type="Pfam" id="PF10189"/>
    </source>
</evidence>
<dbReference type="InterPro" id="IPR019333">
    <property type="entry name" value="INTS3_N"/>
</dbReference>
<accession>A0AAW1S3Z1</accession>
<protein>
    <recommendedName>
        <fullName evidence="1">Integrator complex subunit 3 N-terminal domain-containing protein</fullName>
    </recommendedName>
</protein>
<reference evidence="2 3" key="1">
    <citation type="journal article" date="2024" name="Nat. Commun.">
        <title>Phylogenomics reveals the evolutionary origins of lichenization in chlorophyte algae.</title>
        <authorList>
            <person name="Puginier C."/>
            <person name="Libourel C."/>
            <person name="Otte J."/>
            <person name="Skaloud P."/>
            <person name="Haon M."/>
            <person name="Grisel S."/>
            <person name="Petersen M."/>
            <person name="Berrin J.G."/>
            <person name="Delaux P.M."/>
            <person name="Dal Grande F."/>
            <person name="Keller J."/>
        </authorList>
    </citation>
    <scope>NUCLEOTIDE SEQUENCE [LARGE SCALE GENOMIC DNA]</scope>
    <source>
        <strain evidence="2 3">SAG 245.80</strain>
    </source>
</reference>
<dbReference type="EMBL" id="JALJOU010000013">
    <property type="protein sequence ID" value="KAK9840607.1"/>
    <property type="molecule type" value="Genomic_DNA"/>
</dbReference>
<sequence length="617" mass="64253">MTEGSPARCKEQLRQAPPEIQALAASQLLALAALHYPYLQARARPALLELTAELVDLQAQGAKELCHALLRHCIMYMLLRLLPEVARTPSGDTGQALRDAGSKLAVRLLTEHWDACCGAGRDLFRVLQEASHMAEFHGVWRALVPGGQQVGADANASSNGSALGADSSGAALKRLLATPTPARVLLSRVPPDAESQLLFMLTQVRRGNEKRYQQWFMARHLPRADAEGLVPDLVRYVCAVCHPPAPVRDRDSQVLPRWQVLGWLMQCARSAAGAAAVRLAVLQDMLYFTPAVDSVMSIEPACLVIVGSVPKYIHMTNALLDTMFRAMEPADGWPAVAAAERRAGVEGGAASARLSAKLKQLLQAVQAGGDGGGVWQPAAAVLQVLGACSGAVVSGGDAFSASVPSARHFHAAVTALVDMVLAGGASGAVLWLDADRTAPRNGAGNAAPNPRDSKESPTEPLLEGVSVARVLARAALAGCTVAEGAPKDRSLRLRQAGVWLLAALRCCVATSTIGVALLLEAGATALAASQPITSGAPTAMESGALARQLALWAEVAEEAAKLAAPQGLAERKALLPAGVALEQSAAEGAAAEGGAASEGTCLRELWGLDPESDSDLS</sequence>
<dbReference type="PANTHER" id="PTHR13587:SF7">
    <property type="entry name" value="INTEGRATOR COMPLEX SUBUNIT 3"/>
    <property type="match status" value="1"/>
</dbReference>
<proteinExistence type="predicted"/>
<dbReference type="Pfam" id="PF10189">
    <property type="entry name" value="Ints3_N"/>
    <property type="match status" value="1"/>
</dbReference>